<evidence type="ECO:0000256" key="4">
    <source>
        <dbReference type="ARBA" id="ARBA00022691"/>
    </source>
</evidence>
<dbReference type="GO" id="GO:0008610">
    <property type="term" value="P:lipid biosynthetic process"/>
    <property type="evidence" value="ECO:0007669"/>
    <property type="project" value="InterPro"/>
</dbReference>
<organism evidence="6">
    <name type="scientific">Bradyrhizobium barranii subsp. barranii</name>
    <dbReference type="NCBI Taxonomy" id="2823807"/>
    <lineage>
        <taxon>Bacteria</taxon>
        <taxon>Pseudomonadati</taxon>
        <taxon>Pseudomonadota</taxon>
        <taxon>Alphaproteobacteria</taxon>
        <taxon>Hyphomicrobiales</taxon>
        <taxon>Nitrobacteraceae</taxon>
        <taxon>Bradyrhizobium</taxon>
        <taxon>Bradyrhizobium barranii</taxon>
    </lineage>
</organism>
<dbReference type="InterPro" id="IPR003333">
    <property type="entry name" value="CMAS"/>
</dbReference>
<dbReference type="InterPro" id="IPR050723">
    <property type="entry name" value="CFA/CMAS"/>
</dbReference>
<evidence type="ECO:0000256" key="1">
    <source>
        <dbReference type="ARBA" id="ARBA00010815"/>
    </source>
</evidence>
<accession>A0A939S358</accession>
<keyword evidence="5" id="KW-0443">Lipid metabolism</keyword>
<dbReference type="RefSeq" id="WP_208089297.1">
    <property type="nucleotide sequence ID" value="NZ_CP086136.1"/>
</dbReference>
<dbReference type="Gene3D" id="3.40.50.150">
    <property type="entry name" value="Vaccinia Virus protein VP39"/>
    <property type="match status" value="1"/>
</dbReference>
<reference evidence="6" key="1">
    <citation type="submission" date="2021-03" db="EMBL/GenBank/DDBJ databases">
        <title>Whole Genome Sequence of Bradyrhizobium sp. Strain 144S4.</title>
        <authorList>
            <person name="Bromfield E.S.P."/>
            <person name="Cloutier S."/>
        </authorList>
    </citation>
    <scope>NUCLEOTIDE SEQUENCE [LARGE SCALE GENOMIC DNA]</scope>
    <source>
        <strain evidence="6">144S4</strain>
    </source>
</reference>
<dbReference type="InterPro" id="IPR029063">
    <property type="entry name" value="SAM-dependent_MTases_sf"/>
</dbReference>
<keyword evidence="3" id="KW-0808">Transferase</keyword>
<dbReference type="EMBL" id="JAGEMI010000001">
    <property type="protein sequence ID" value="MBO1862061.1"/>
    <property type="molecule type" value="Genomic_DNA"/>
</dbReference>
<gene>
    <name evidence="6" type="ORF">J4G43_14320</name>
</gene>
<dbReference type="AlphaFoldDB" id="A0A939S358"/>
<name>A0A939S358_9BRAD</name>
<comment type="caution">
    <text evidence="6">The sequence shown here is derived from an EMBL/GenBank/DDBJ whole genome shotgun (WGS) entry which is preliminary data.</text>
</comment>
<dbReference type="PIRSF" id="PIRSF003085">
    <property type="entry name" value="CMAS"/>
    <property type="match status" value="1"/>
</dbReference>
<sequence length="270" mass="30928">MQYSCAYFRDPEHETLEQAQRNKLVHATSKLQLKPGMTVAEIGSGWGGFAIHLARETGAHVTAVNVSPEQIRAARVYAEAAGVADRVVFRELDYRQLNGQFDRVVSVGMMEHVGIGHFDEYFLKIRELLTPDGYAFVHCIGRMSQPGTTGPFIRKYIFPGAYVPALSETFAATERCGLWCDDMEVLRLHYRYTVKHWRERFAKNRLQAAAIYDERFCRMWEFYLAAVELEFLHGSHMVFQLLLSTKRDAVPITRDFMADFERAAWAKTSG</sequence>
<evidence type="ECO:0000256" key="5">
    <source>
        <dbReference type="ARBA" id="ARBA00023098"/>
    </source>
</evidence>
<dbReference type="PANTHER" id="PTHR43667">
    <property type="entry name" value="CYCLOPROPANE-FATTY-ACYL-PHOSPHOLIPID SYNTHASE"/>
    <property type="match status" value="1"/>
</dbReference>
<comment type="similarity">
    <text evidence="1">Belongs to the CFA/CMAS family.</text>
</comment>
<keyword evidence="2 6" id="KW-0489">Methyltransferase</keyword>
<dbReference type="CDD" id="cd02440">
    <property type="entry name" value="AdoMet_MTases"/>
    <property type="match status" value="1"/>
</dbReference>
<proteinExistence type="inferred from homology"/>
<evidence type="ECO:0000313" key="6">
    <source>
        <dbReference type="EMBL" id="MBO1862061.1"/>
    </source>
</evidence>
<dbReference type="Pfam" id="PF02353">
    <property type="entry name" value="CMAS"/>
    <property type="match status" value="1"/>
</dbReference>
<evidence type="ECO:0000256" key="3">
    <source>
        <dbReference type="ARBA" id="ARBA00022679"/>
    </source>
</evidence>
<dbReference type="GO" id="GO:0032259">
    <property type="term" value="P:methylation"/>
    <property type="evidence" value="ECO:0007669"/>
    <property type="project" value="UniProtKB-KW"/>
</dbReference>
<keyword evidence="4" id="KW-0949">S-adenosyl-L-methionine</keyword>
<dbReference type="SUPFAM" id="SSF53335">
    <property type="entry name" value="S-adenosyl-L-methionine-dependent methyltransferases"/>
    <property type="match status" value="1"/>
</dbReference>
<protein>
    <submittedName>
        <fullName evidence="6">Class I SAM-dependent methyltransferase</fullName>
    </submittedName>
</protein>
<dbReference type="PANTHER" id="PTHR43667:SF1">
    <property type="entry name" value="CYCLOPROPANE-FATTY-ACYL-PHOSPHOLIPID SYNTHASE"/>
    <property type="match status" value="1"/>
</dbReference>
<dbReference type="GO" id="GO:0008168">
    <property type="term" value="F:methyltransferase activity"/>
    <property type="evidence" value="ECO:0007669"/>
    <property type="project" value="UniProtKB-KW"/>
</dbReference>
<evidence type="ECO:0000256" key="2">
    <source>
        <dbReference type="ARBA" id="ARBA00022603"/>
    </source>
</evidence>